<reference evidence="3" key="1">
    <citation type="submission" date="2022-11" db="UniProtKB">
        <authorList>
            <consortium name="WormBaseParasite"/>
        </authorList>
    </citation>
    <scope>IDENTIFICATION</scope>
</reference>
<evidence type="ECO:0000313" key="2">
    <source>
        <dbReference type="Proteomes" id="UP000887574"/>
    </source>
</evidence>
<feature type="chain" id="PRO_5037504267" evidence="1">
    <location>
        <begin position="22"/>
        <end position="185"/>
    </location>
</feature>
<keyword evidence="2" id="KW-1185">Reference proteome</keyword>
<dbReference type="Proteomes" id="UP000887574">
    <property type="component" value="Unplaced"/>
</dbReference>
<keyword evidence="1" id="KW-0732">Signal</keyword>
<dbReference type="AlphaFoldDB" id="A0A915DQJ6"/>
<feature type="signal peptide" evidence="1">
    <location>
        <begin position="1"/>
        <end position="21"/>
    </location>
</feature>
<proteinExistence type="predicted"/>
<dbReference type="WBParaSite" id="jg21860">
    <property type="protein sequence ID" value="jg21860"/>
    <property type="gene ID" value="jg21860"/>
</dbReference>
<protein>
    <submittedName>
        <fullName evidence="3">Glycine zipper 2TM domain-containing protein</fullName>
    </submittedName>
</protein>
<sequence>MLKTISKIILLFLLPFSLVSSSRQSSSSDNAPGKDDLTRLYEDICGIKGCPTGVQEVIDISSRILGNPWTRTVAKYLGLPVAAIFDTYRIGSAFYEDVQEGQGFHRTKDVAARKAGSWAGGMAGATTGTILGTILGGGLGLCFGGTKAVVGAALGGITGYFVGASMGDMYGSQYASGHFNRRDEY</sequence>
<organism evidence="2 3">
    <name type="scientific">Ditylenchus dipsaci</name>
    <dbReference type="NCBI Taxonomy" id="166011"/>
    <lineage>
        <taxon>Eukaryota</taxon>
        <taxon>Metazoa</taxon>
        <taxon>Ecdysozoa</taxon>
        <taxon>Nematoda</taxon>
        <taxon>Chromadorea</taxon>
        <taxon>Rhabditida</taxon>
        <taxon>Tylenchina</taxon>
        <taxon>Tylenchomorpha</taxon>
        <taxon>Sphaerularioidea</taxon>
        <taxon>Anguinidae</taxon>
        <taxon>Anguininae</taxon>
        <taxon>Ditylenchus</taxon>
    </lineage>
</organism>
<accession>A0A915DQJ6</accession>
<name>A0A915DQJ6_9BILA</name>
<evidence type="ECO:0000256" key="1">
    <source>
        <dbReference type="SAM" id="SignalP"/>
    </source>
</evidence>
<evidence type="ECO:0000313" key="3">
    <source>
        <dbReference type="WBParaSite" id="jg21860"/>
    </source>
</evidence>